<dbReference type="AlphaFoldDB" id="A0A3S2X5C8"/>
<feature type="domain" description="DUF3885" evidence="1">
    <location>
        <begin position="4"/>
        <end position="209"/>
    </location>
</feature>
<reference evidence="2 3" key="1">
    <citation type="submission" date="2019-01" db="EMBL/GenBank/DDBJ databases">
        <title>Bacillus sp. M5HDSG1-1, whole genome shotgun sequence.</title>
        <authorList>
            <person name="Tuo L."/>
        </authorList>
    </citation>
    <scope>NUCLEOTIDE SEQUENCE [LARGE SCALE GENOMIC DNA]</scope>
    <source>
        <strain evidence="2 3">M5HDSG1-1</strain>
    </source>
</reference>
<comment type="caution">
    <text evidence="2">The sequence shown here is derived from an EMBL/GenBank/DDBJ whole genome shotgun (WGS) entry which is preliminary data.</text>
</comment>
<evidence type="ECO:0000313" key="2">
    <source>
        <dbReference type="EMBL" id="RVT57147.1"/>
    </source>
</evidence>
<dbReference type="InterPro" id="IPR024976">
    <property type="entry name" value="DUF3885"/>
</dbReference>
<evidence type="ECO:0000259" key="1">
    <source>
        <dbReference type="Pfam" id="PF13021"/>
    </source>
</evidence>
<dbReference type="Pfam" id="PF13021">
    <property type="entry name" value="DUF3885"/>
    <property type="match status" value="1"/>
</dbReference>
<dbReference type="Proteomes" id="UP000288024">
    <property type="component" value="Unassembled WGS sequence"/>
</dbReference>
<proteinExistence type="predicted"/>
<sequence length="211" mass="25135">MKLINYLQASFPAVELIPSIYYQWDIGVHFSLGNNIYQFTDDDKLNPKRFELVYKQISLIFDELLDENDDLFLVTNVYKHKAYEKRTKKLRVYKRFLKRKSLLHKIQVKTSAYPFEIEEANEYEMQQFSLLCKRGDIRVKELLKAVSNEDFPLYPKLGGYAAGYPDVFFVNITKDIIFFVYDDRGCEVIALDAERIRPLSEKYYEWIEDTK</sequence>
<accession>A0A3S2X5C8</accession>
<organism evidence="2 3">
    <name type="scientific">Niallia taxi</name>
    <dbReference type="NCBI Taxonomy" id="2499688"/>
    <lineage>
        <taxon>Bacteria</taxon>
        <taxon>Bacillati</taxon>
        <taxon>Bacillota</taxon>
        <taxon>Bacilli</taxon>
        <taxon>Bacillales</taxon>
        <taxon>Bacillaceae</taxon>
        <taxon>Niallia</taxon>
    </lineage>
</organism>
<name>A0A3S2X5C8_9BACI</name>
<dbReference type="RefSeq" id="WP_127742170.1">
    <property type="nucleotide sequence ID" value="NZ_JAMAVA010000002.1"/>
</dbReference>
<keyword evidence="3" id="KW-1185">Reference proteome</keyword>
<dbReference type="EMBL" id="RZTZ01000019">
    <property type="protein sequence ID" value="RVT57147.1"/>
    <property type="molecule type" value="Genomic_DNA"/>
</dbReference>
<evidence type="ECO:0000313" key="3">
    <source>
        <dbReference type="Proteomes" id="UP000288024"/>
    </source>
</evidence>
<protein>
    <submittedName>
        <fullName evidence="2">DUF3885 domain-containing protein</fullName>
    </submittedName>
</protein>
<gene>
    <name evidence="2" type="ORF">EM808_25465</name>
</gene>